<comment type="subcellular location">
    <subcellularLocation>
        <location evidence="1">Cell membrane</location>
        <topology evidence="1">Multi-pass membrane protein</topology>
    </subcellularLocation>
</comment>
<accession>A0A1C3JSD3</accession>
<name>A0A1C3JSD3_9GAMM</name>
<protein>
    <submittedName>
        <fullName evidence="12">Iron import ATP-binding/permease protein IrtA</fullName>
        <ecNumber evidence="12">3.6.3.-</ecNumber>
    </submittedName>
</protein>
<feature type="transmembrane region" description="Helical" evidence="9">
    <location>
        <begin position="293"/>
        <end position="312"/>
    </location>
</feature>
<dbReference type="AlphaFoldDB" id="A0A1C3JSD3"/>
<feature type="transmembrane region" description="Helical" evidence="9">
    <location>
        <begin position="70"/>
        <end position="90"/>
    </location>
</feature>
<organism evidence="12 15">
    <name type="scientific">Marinomonas gallaica</name>
    <dbReference type="NCBI Taxonomy" id="1806667"/>
    <lineage>
        <taxon>Bacteria</taxon>
        <taxon>Pseudomonadati</taxon>
        <taxon>Pseudomonadota</taxon>
        <taxon>Gammaproteobacteria</taxon>
        <taxon>Oceanospirillales</taxon>
        <taxon>Oceanospirillaceae</taxon>
        <taxon>Marinomonas</taxon>
    </lineage>
</organism>
<dbReference type="EC" id="3.6.3.-" evidence="12"/>
<dbReference type="FunFam" id="3.40.50.300:FF:000221">
    <property type="entry name" value="Multidrug ABC transporter ATP-binding protein"/>
    <property type="match status" value="1"/>
</dbReference>
<dbReference type="InterPro" id="IPR027417">
    <property type="entry name" value="P-loop_NTPase"/>
</dbReference>
<keyword evidence="6 12" id="KW-0067">ATP-binding</keyword>
<dbReference type="PROSITE" id="PS50929">
    <property type="entry name" value="ABC_TM1F"/>
    <property type="match status" value="1"/>
</dbReference>
<evidence type="ECO:0000256" key="2">
    <source>
        <dbReference type="ARBA" id="ARBA00022448"/>
    </source>
</evidence>
<evidence type="ECO:0000313" key="14">
    <source>
        <dbReference type="Proteomes" id="UP000092840"/>
    </source>
</evidence>
<evidence type="ECO:0000256" key="6">
    <source>
        <dbReference type="ARBA" id="ARBA00022840"/>
    </source>
</evidence>
<dbReference type="InterPro" id="IPR003593">
    <property type="entry name" value="AAA+_ATPase"/>
</dbReference>
<keyword evidence="4 9" id="KW-0812">Transmembrane</keyword>
<dbReference type="EMBL" id="FLRA01000017">
    <property type="protein sequence ID" value="SBT18133.1"/>
    <property type="molecule type" value="Genomic_DNA"/>
</dbReference>
<feature type="transmembrane region" description="Helical" evidence="9">
    <location>
        <begin position="174"/>
        <end position="191"/>
    </location>
</feature>
<keyword evidence="2" id="KW-0813">Transport</keyword>
<dbReference type="Proteomes" id="UP000092840">
    <property type="component" value="Unassembled WGS sequence"/>
</dbReference>
<feature type="domain" description="ABC transporter" evidence="10">
    <location>
        <begin position="352"/>
        <end position="585"/>
    </location>
</feature>
<keyword evidence="12" id="KW-0378">Hydrolase</keyword>
<evidence type="ECO:0000256" key="7">
    <source>
        <dbReference type="ARBA" id="ARBA00022989"/>
    </source>
</evidence>
<keyword evidence="14" id="KW-1185">Reference proteome</keyword>
<evidence type="ECO:0000256" key="8">
    <source>
        <dbReference type="ARBA" id="ARBA00023136"/>
    </source>
</evidence>
<dbReference type="PANTHER" id="PTHR24221:SF654">
    <property type="entry name" value="ATP-BINDING CASSETTE SUB-FAMILY B MEMBER 6"/>
    <property type="match status" value="1"/>
</dbReference>
<evidence type="ECO:0000313" key="13">
    <source>
        <dbReference type="EMBL" id="SBT22513.1"/>
    </source>
</evidence>
<evidence type="ECO:0000256" key="3">
    <source>
        <dbReference type="ARBA" id="ARBA00022475"/>
    </source>
</evidence>
<dbReference type="RefSeq" id="WP_067036463.1">
    <property type="nucleotide sequence ID" value="NZ_FLRA01000017.1"/>
</dbReference>
<dbReference type="Pfam" id="PF00005">
    <property type="entry name" value="ABC_tran"/>
    <property type="match status" value="1"/>
</dbReference>
<dbReference type="SUPFAM" id="SSF52540">
    <property type="entry name" value="P-loop containing nucleoside triphosphate hydrolases"/>
    <property type="match status" value="1"/>
</dbReference>
<dbReference type="Proteomes" id="UP000092871">
    <property type="component" value="Unassembled WGS sequence"/>
</dbReference>
<dbReference type="GO" id="GO:0005524">
    <property type="term" value="F:ATP binding"/>
    <property type="evidence" value="ECO:0007669"/>
    <property type="project" value="UniProtKB-KW"/>
</dbReference>
<dbReference type="GO" id="GO:0005886">
    <property type="term" value="C:plasma membrane"/>
    <property type="evidence" value="ECO:0007669"/>
    <property type="project" value="UniProtKB-SubCell"/>
</dbReference>
<keyword evidence="5" id="KW-0547">Nucleotide-binding</keyword>
<dbReference type="GO" id="GO:0140359">
    <property type="term" value="F:ABC-type transporter activity"/>
    <property type="evidence" value="ECO:0007669"/>
    <property type="project" value="InterPro"/>
</dbReference>
<reference evidence="12 15" key="2">
    <citation type="submission" date="2016-06" db="EMBL/GenBank/DDBJ databases">
        <authorList>
            <person name="Kjaerup R.B."/>
            <person name="Dalgaard T.S."/>
            <person name="Juul-Madsen H.R."/>
        </authorList>
    </citation>
    <scope>NUCLEOTIDE SEQUENCE [LARGE SCALE GENOMIC DNA]</scope>
    <source>
        <strain evidence="12 15">CECT 5115</strain>
    </source>
</reference>
<dbReference type="GO" id="GO:0016887">
    <property type="term" value="F:ATP hydrolysis activity"/>
    <property type="evidence" value="ECO:0007669"/>
    <property type="project" value="InterPro"/>
</dbReference>
<dbReference type="InterPro" id="IPR036640">
    <property type="entry name" value="ABC1_TM_sf"/>
</dbReference>
<gene>
    <name evidence="12" type="primary">irtA</name>
    <name evidence="12" type="ORF">MGA5115_02254</name>
    <name evidence="13" type="ORF">MGA5116_03136</name>
</gene>
<evidence type="ECO:0000259" key="10">
    <source>
        <dbReference type="PROSITE" id="PS50893"/>
    </source>
</evidence>
<dbReference type="InterPro" id="IPR011527">
    <property type="entry name" value="ABC1_TM_dom"/>
</dbReference>
<evidence type="ECO:0000313" key="12">
    <source>
        <dbReference type="EMBL" id="SBT18133.1"/>
    </source>
</evidence>
<evidence type="ECO:0000259" key="11">
    <source>
        <dbReference type="PROSITE" id="PS50929"/>
    </source>
</evidence>
<sequence>MTDANRNPVDRLLRPIKGRLLCVMALACVGSILSLVPLAGMAFIAKYLMAQDGLAHIAPSASLSNWSPELVWAVVISLGCLIVGMILVAMSELLAHLADNQITHNLRMTVTKRLTQVPLGWFTSRASGDVKQAMQDDVSALHELTAHFYTTRGRCIGGITVSVLYLLYMDWRLAILSLLPFPCFYWIFGAAKKAISEERMKGFISGQAQMNNAIAEFIGGIAVVKAFGASGKAHSGYHEAVDGFLEGFLNFTRPLIAPLAHANAIIAPIAVLATVLSGGLLFVHLGWIEAIDILPFALVAPGISAPLMLLSFSAHSMTYATAAAQRLQTLLDTPTLAPPEEEKSRLISDNTMDIQNLSYAYDEHHKVLDGLNLTLKPDTVTAIVGASGSGKSTLARLLLRFFDPTQGVITLGGVDIKALDTVELYRRVGFVLQDVRLIHASVHDNIALGCPSASRERVEDAAKAANIHERILALPNGYDSLVGEDVTLSGGEQQRVSLARAILLDPPILVLDEATASTDVDNELAIQATLSRFVKGRTVLVIAHKLDTIMAADHIVVLENGCITEQGTHQTLLAQSGLYTHLWHLGDSPEQSLEAQL</sequence>
<dbReference type="OrthoDB" id="9806127at2"/>
<dbReference type="PROSITE" id="PS50893">
    <property type="entry name" value="ABC_TRANSPORTER_2"/>
    <property type="match status" value="1"/>
</dbReference>
<dbReference type="PROSITE" id="PS00211">
    <property type="entry name" value="ABC_TRANSPORTER_1"/>
    <property type="match status" value="1"/>
</dbReference>
<dbReference type="SMART" id="SM00382">
    <property type="entry name" value="AAA"/>
    <property type="match status" value="1"/>
</dbReference>
<dbReference type="InterPro" id="IPR039421">
    <property type="entry name" value="Type_1_exporter"/>
</dbReference>
<dbReference type="CDD" id="cd07346">
    <property type="entry name" value="ABC_6TM_exporters"/>
    <property type="match status" value="1"/>
</dbReference>
<dbReference type="Pfam" id="PF00664">
    <property type="entry name" value="ABC_membrane"/>
    <property type="match status" value="1"/>
</dbReference>
<feature type="transmembrane region" description="Helical" evidence="9">
    <location>
        <begin position="20"/>
        <end position="50"/>
    </location>
</feature>
<evidence type="ECO:0000313" key="15">
    <source>
        <dbReference type="Proteomes" id="UP000092871"/>
    </source>
</evidence>
<proteinExistence type="predicted"/>
<keyword evidence="3" id="KW-1003">Cell membrane</keyword>
<feature type="transmembrane region" description="Helical" evidence="9">
    <location>
        <begin position="265"/>
        <end position="287"/>
    </location>
</feature>
<keyword evidence="7 9" id="KW-1133">Transmembrane helix</keyword>
<dbReference type="InterPro" id="IPR017871">
    <property type="entry name" value="ABC_transporter-like_CS"/>
</dbReference>
<evidence type="ECO:0000256" key="1">
    <source>
        <dbReference type="ARBA" id="ARBA00004651"/>
    </source>
</evidence>
<feature type="domain" description="ABC transmembrane type-1" evidence="11">
    <location>
        <begin position="23"/>
        <end position="318"/>
    </location>
</feature>
<evidence type="ECO:0000256" key="5">
    <source>
        <dbReference type="ARBA" id="ARBA00022741"/>
    </source>
</evidence>
<keyword evidence="8 9" id="KW-0472">Membrane</keyword>
<dbReference type="EMBL" id="FLRB01000019">
    <property type="protein sequence ID" value="SBT22513.1"/>
    <property type="molecule type" value="Genomic_DNA"/>
</dbReference>
<reference evidence="13 14" key="1">
    <citation type="submission" date="2016-06" db="EMBL/GenBank/DDBJ databases">
        <authorList>
            <person name="Rodrigo-Torres L."/>
            <person name="Arahal D.R."/>
        </authorList>
    </citation>
    <scope>NUCLEOTIDE SEQUENCE [LARGE SCALE GENOMIC DNA]</scope>
    <source>
        <strain evidence="13 14">CECT 5116</strain>
    </source>
</reference>
<dbReference type="SUPFAM" id="SSF90123">
    <property type="entry name" value="ABC transporter transmembrane region"/>
    <property type="match status" value="1"/>
</dbReference>
<evidence type="ECO:0000256" key="9">
    <source>
        <dbReference type="SAM" id="Phobius"/>
    </source>
</evidence>
<dbReference type="InterPro" id="IPR003439">
    <property type="entry name" value="ABC_transporter-like_ATP-bd"/>
</dbReference>
<evidence type="ECO:0000256" key="4">
    <source>
        <dbReference type="ARBA" id="ARBA00022692"/>
    </source>
</evidence>
<dbReference type="Gene3D" id="1.20.1560.10">
    <property type="entry name" value="ABC transporter type 1, transmembrane domain"/>
    <property type="match status" value="1"/>
</dbReference>
<dbReference type="Gene3D" id="3.40.50.300">
    <property type="entry name" value="P-loop containing nucleotide triphosphate hydrolases"/>
    <property type="match status" value="1"/>
</dbReference>
<dbReference type="PANTHER" id="PTHR24221">
    <property type="entry name" value="ATP-BINDING CASSETTE SUB-FAMILY B"/>
    <property type="match status" value="1"/>
</dbReference>